<dbReference type="SUPFAM" id="SSF48498">
    <property type="entry name" value="Tetracyclin repressor-like, C-terminal domain"/>
    <property type="match status" value="1"/>
</dbReference>
<dbReference type="Pfam" id="PF00440">
    <property type="entry name" value="TetR_N"/>
    <property type="match status" value="1"/>
</dbReference>
<accession>B1VNM4</accession>
<evidence type="ECO:0000313" key="6">
    <source>
        <dbReference type="EMBL" id="BAG17047.1"/>
    </source>
</evidence>
<dbReference type="Proteomes" id="UP000001685">
    <property type="component" value="Chromosome"/>
</dbReference>
<dbReference type="Gene3D" id="1.10.357.10">
    <property type="entry name" value="Tetracycline Repressor, domain 2"/>
    <property type="match status" value="1"/>
</dbReference>
<feature type="domain" description="HTH tetR-type" evidence="5">
    <location>
        <begin position="8"/>
        <end position="66"/>
    </location>
</feature>
<dbReference type="InterPro" id="IPR050109">
    <property type="entry name" value="HTH-type_TetR-like_transc_reg"/>
</dbReference>
<evidence type="ECO:0000256" key="1">
    <source>
        <dbReference type="ARBA" id="ARBA00023015"/>
    </source>
</evidence>
<keyword evidence="2 4" id="KW-0238">DNA-binding</keyword>
<feature type="DNA-binding region" description="H-T-H motif" evidence="4">
    <location>
        <begin position="29"/>
        <end position="48"/>
    </location>
</feature>
<dbReference type="RefSeq" id="WP_003964088.1">
    <property type="nucleotide sequence ID" value="NC_010572.1"/>
</dbReference>
<dbReference type="HOGENOM" id="CLU_069356_38_2_11"/>
<dbReference type="GO" id="GO:0000976">
    <property type="term" value="F:transcription cis-regulatory region binding"/>
    <property type="evidence" value="ECO:0007669"/>
    <property type="project" value="TreeGrafter"/>
</dbReference>
<dbReference type="SUPFAM" id="SSF46689">
    <property type="entry name" value="Homeodomain-like"/>
    <property type="match status" value="1"/>
</dbReference>
<organism evidence="6 7">
    <name type="scientific">Streptomyces griseus subsp. griseus (strain JCM 4626 / CBS 651.72 / NBRC 13350 / KCC S-0626 / ISP 5235)</name>
    <dbReference type="NCBI Taxonomy" id="455632"/>
    <lineage>
        <taxon>Bacteria</taxon>
        <taxon>Bacillati</taxon>
        <taxon>Actinomycetota</taxon>
        <taxon>Actinomycetes</taxon>
        <taxon>Kitasatosporales</taxon>
        <taxon>Streptomycetaceae</taxon>
        <taxon>Streptomyces</taxon>
    </lineage>
</organism>
<name>B1VNM4_STRGG</name>
<gene>
    <name evidence="6" type="ordered locus">SGR_218</name>
</gene>
<dbReference type="AlphaFoldDB" id="B1VNM4"/>
<keyword evidence="1" id="KW-0805">Transcription regulation</keyword>
<evidence type="ECO:0000313" key="7">
    <source>
        <dbReference type="Proteomes" id="UP000001685"/>
    </source>
</evidence>
<dbReference type="eggNOG" id="COG1309">
    <property type="taxonomic scope" value="Bacteria"/>
</dbReference>
<keyword evidence="3" id="KW-0804">Transcription</keyword>
<evidence type="ECO:0000259" key="5">
    <source>
        <dbReference type="PROSITE" id="PS50977"/>
    </source>
</evidence>
<reference evidence="7" key="1">
    <citation type="journal article" date="2008" name="J. Bacteriol.">
        <title>Genome sequence of the streptomycin-producing microorganism Streptomyces griseus IFO 13350.</title>
        <authorList>
            <person name="Ohnishi Y."/>
            <person name="Ishikawa J."/>
            <person name="Hara H."/>
            <person name="Suzuki H."/>
            <person name="Ikenoya M."/>
            <person name="Ikeda H."/>
            <person name="Yamashita A."/>
            <person name="Hattori M."/>
            <person name="Horinouchi S."/>
        </authorList>
    </citation>
    <scope>NUCLEOTIDE SEQUENCE [LARGE SCALE GENOMIC DNA]</scope>
    <source>
        <strain evidence="7">JCM 4626 / NBRC 13350</strain>
    </source>
</reference>
<dbReference type="EMBL" id="AP009493">
    <property type="protein sequence ID" value="BAG17047.1"/>
    <property type="molecule type" value="Genomic_DNA"/>
</dbReference>
<dbReference type="InterPro" id="IPR009057">
    <property type="entry name" value="Homeodomain-like_sf"/>
</dbReference>
<proteinExistence type="predicted"/>
<dbReference type="GO" id="GO:0003700">
    <property type="term" value="F:DNA-binding transcription factor activity"/>
    <property type="evidence" value="ECO:0007669"/>
    <property type="project" value="TreeGrafter"/>
</dbReference>
<dbReference type="PATRIC" id="fig|455632.4.peg.196"/>
<dbReference type="PANTHER" id="PTHR30055:SF234">
    <property type="entry name" value="HTH-TYPE TRANSCRIPTIONAL REGULATOR BETI"/>
    <property type="match status" value="1"/>
</dbReference>
<protein>
    <submittedName>
        <fullName evidence="6">TetR-family transcriptional regulator</fullName>
    </submittedName>
</protein>
<dbReference type="InterPro" id="IPR036271">
    <property type="entry name" value="Tet_transcr_reg_TetR-rel_C_sf"/>
</dbReference>
<evidence type="ECO:0000256" key="3">
    <source>
        <dbReference type="ARBA" id="ARBA00023163"/>
    </source>
</evidence>
<evidence type="ECO:0000256" key="2">
    <source>
        <dbReference type="ARBA" id="ARBA00023125"/>
    </source>
</evidence>
<dbReference type="KEGG" id="sgr:SGR_218"/>
<dbReference type="PROSITE" id="PS50977">
    <property type="entry name" value="HTH_TETR_2"/>
    <property type="match status" value="1"/>
</dbReference>
<evidence type="ECO:0000256" key="4">
    <source>
        <dbReference type="PROSITE-ProRule" id="PRU00335"/>
    </source>
</evidence>
<sequence>MELSPQKQRTRRAVLDAAAGEWARDPAASLGRIAAAAGVGRATVHRYFPDREHLRSALTSDSWAALHAAIVEAAPGSGPVSEVIDRIVSAMVHVGDRVLFLFASAGDDPSPADAEVAGAVDEILVAEIRRGQRGGELDSTVPAEWIQRMVWSIVYTGLHATGDGLVARHGVDDLIRWTLRGAIGARPG</sequence>
<dbReference type="PANTHER" id="PTHR30055">
    <property type="entry name" value="HTH-TYPE TRANSCRIPTIONAL REGULATOR RUTR"/>
    <property type="match status" value="1"/>
</dbReference>
<dbReference type="InterPro" id="IPR001647">
    <property type="entry name" value="HTH_TetR"/>
</dbReference>